<gene>
    <name evidence="2" type="ORF">GCM10022236_41680</name>
</gene>
<accession>A0ABP7AL04</accession>
<proteinExistence type="predicted"/>
<evidence type="ECO:0000256" key="1">
    <source>
        <dbReference type="SAM" id="MobiDB-lite"/>
    </source>
</evidence>
<name>A0ABP7AL04_9ACTN</name>
<feature type="compositionally biased region" description="Basic and acidic residues" evidence="1">
    <location>
        <begin position="8"/>
        <end position="20"/>
    </location>
</feature>
<keyword evidence="3" id="KW-1185">Reference proteome</keyword>
<evidence type="ECO:0000313" key="3">
    <source>
        <dbReference type="Proteomes" id="UP001501490"/>
    </source>
</evidence>
<protein>
    <submittedName>
        <fullName evidence="2">Uncharacterized protein</fullName>
    </submittedName>
</protein>
<sequence length="117" mass="12117">MAALAAPRECDGADCPEHDPSNISEPPPDAAAQPTATRELAERAPARGAALTYPERIGSLGHRRATAAVLSPPNPAMGRDAISTRDCPTVRAEALFGAGRRPLSRLHPESFGGLALG</sequence>
<dbReference type="Proteomes" id="UP001501490">
    <property type="component" value="Unassembled WGS sequence"/>
</dbReference>
<organism evidence="2 3">
    <name type="scientific">Microlunatus ginsengisoli</name>
    <dbReference type="NCBI Taxonomy" id="363863"/>
    <lineage>
        <taxon>Bacteria</taxon>
        <taxon>Bacillati</taxon>
        <taxon>Actinomycetota</taxon>
        <taxon>Actinomycetes</taxon>
        <taxon>Propionibacteriales</taxon>
        <taxon>Propionibacteriaceae</taxon>
        <taxon>Microlunatus</taxon>
    </lineage>
</organism>
<feature type="region of interest" description="Disordered" evidence="1">
    <location>
        <begin position="1"/>
        <end position="57"/>
    </location>
</feature>
<comment type="caution">
    <text evidence="2">The sequence shown here is derived from an EMBL/GenBank/DDBJ whole genome shotgun (WGS) entry which is preliminary data.</text>
</comment>
<dbReference type="EMBL" id="BAABAB010000036">
    <property type="protein sequence ID" value="GAA3634736.1"/>
    <property type="molecule type" value="Genomic_DNA"/>
</dbReference>
<reference evidence="3" key="1">
    <citation type="journal article" date="2019" name="Int. J. Syst. Evol. Microbiol.">
        <title>The Global Catalogue of Microorganisms (GCM) 10K type strain sequencing project: providing services to taxonomists for standard genome sequencing and annotation.</title>
        <authorList>
            <consortium name="The Broad Institute Genomics Platform"/>
            <consortium name="The Broad Institute Genome Sequencing Center for Infectious Disease"/>
            <person name="Wu L."/>
            <person name="Ma J."/>
        </authorList>
    </citation>
    <scope>NUCLEOTIDE SEQUENCE [LARGE SCALE GENOMIC DNA]</scope>
    <source>
        <strain evidence="3">JCM 16929</strain>
    </source>
</reference>
<evidence type="ECO:0000313" key="2">
    <source>
        <dbReference type="EMBL" id="GAA3634736.1"/>
    </source>
</evidence>